<proteinExistence type="predicted"/>
<feature type="coiled-coil region" evidence="1">
    <location>
        <begin position="131"/>
        <end position="165"/>
    </location>
</feature>
<dbReference type="EMBL" id="MK072439">
    <property type="protein sequence ID" value="AYV85102.1"/>
    <property type="molecule type" value="Genomic_DNA"/>
</dbReference>
<protein>
    <submittedName>
        <fullName evidence="2">Uncharacterized protein</fullName>
    </submittedName>
</protein>
<organism evidence="2">
    <name type="scientific">Satyrvirus sp</name>
    <dbReference type="NCBI Taxonomy" id="2487771"/>
    <lineage>
        <taxon>Viruses</taxon>
        <taxon>Varidnaviria</taxon>
        <taxon>Bamfordvirae</taxon>
        <taxon>Nucleocytoviricota</taxon>
        <taxon>Megaviricetes</taxon>
        <taxon>Imitervirales</taxon>
        <taxon>Mimiviridae</taxon>
        <taxon>Megamimivirinae</taxon>
    </lineage>
</organism>
<accession>A0A3G5AD55</accession>
<evidence type="ECO:0000256" key="1">
    <source>
        <dbReference type="SAM" id="Coils"/>
    </source>
</evidence>
<keyword evidence="1" id="KW-0175">Coiled coil</keyword>
<reference evidence="2" key="1">
    <citation type="submission" date="2018-10" db="EMBL/GenBank/DDBJ databases">
        <title>Hidden diversity of soil giant viruses.</title>
        <authorList>
            <person name="Schulz F."/>
            <person name="Alteio L."/>
            <person name="Goudeau D."/>
            <person name="Ryan E.M."/>
            <person name="Malmstrom R.R."/>
            <person name="Blanchard J."/>
            <person name="Woyke T."/>
        </authorList>
    </citation>
    <scope>NUCLEOTIDE SEQUENCE</scope>
    <source>
        <strain evidence="2">SAV1</strain>
    </source>
</reference>
<evidence type="ECO:0000313" key="2">
    <source>
        <dbReference type="EMBL" id="AYV85102.1"/>
    </source>
</evidence>
<gene>
    <name evidence="2" type="ORF">Satyrvirus3_33</name>
</gene>
<name>A0A3G5AD55_9VIRU</name>
<sequence length="272" mass="32246">MKMDDNLNDIIERIKKIKLQLDNLSTDEEDYGNSNNFGIDDIKYFDCINISEQEEIDVTKWDLCAKIKKNGHKNFGHECGKFVVNEDLNVFKKKVIHKTEIIVACYKKKIIICDENKCNLQKKLEDNKYKMDKLQKQLAEYYRILESYNKNKISLLKTIIRLEKKIQKYGMANTNIEYHIRKFSEEINKLVTEVRMLICCNKELSKENIDLKIQLGKNLKILKYMCDKYSSLVLHPKFMPENKLCDKTQKYSDFRPTKSVKQPKISYLSNQI</sequence>